<dbReference type="InterPro" id="IPR027417">
    <property type="entry name" value="P-loop_NTPase"/>
</dbReference>
<dbReference type="CDD" id="cd03112">
    <property type="entry name" value="CobW-like"/>
    <property type="match status" value="1"/>
</dbReference>
<dbReference type="EMBL" id="CP102774">
    <property type="protein sequence ID" value="UZF87485.1"/>
    <property type="molecule type" value="Genomic_DNA"/>
</dbReference>
<dbReference type="Pfam" id="PF02492">
    <property type="entry name" value="cobW"/>
    <property type="match status" value="1"/>
</dbReference>
<evidence type="ECO:0000256" key="3">
    <source>
        <dbReference type="ARBA" id="ARBA00023186"/>
    </source>
</evidence>
<dbReference type="AlphaFoldDB" id="A0A9E8A4G0"/>
<evidence type="ECO:0000256" key="6">
    <source>
        <dbReference type="ARBA" id="ARBA00049117"/>
    </source>
</evidence>
<reference evidence="9" key="1">
    <citation type="submission" date="2022-08" db="EMBL/GenBank/DDBJ databases">
        <title>Complete Genome Sequences of 2 Bosea sp. soil isolates.</title>
        <authorList>
            <person name="Alvarez Arevalo M."/>
            <person name="Sterndorff E.B."/>
            <person name="Faurdal D."/>
            <person name="Joergensen T.S."/>
            <person name="Weber T."/>
        </authorList>
    </citation>
    <scope>NUCLEOTIDE SEQUENCE</scope>
    <source>
        <strain evidence="9">NBC_00436</strain>
    </source>
</reference>
<accession>A0A9E8A4G0</accession>
<dbReference type="InterPro" id="IPR036627">
    <property type="entry name" value="CobW-likC_sf"/>
</dbReference>
<gene>
    <name evidence="9" type="ORF">NWE54_01435</name>
</gene>
<evidence type="ECO:0000256" key="5">
    <source>
        <dbReference type="ARBA" id="ARBA00045658"/>
    </source>
</evidence>
<dbReference type="SMART" id="SM00833">
    <property type="entry name" value="CobW_C"/>
    <property type="match status" value="1"/>
</dbReference>
<proteinExistence type="inferred from homology"/>
<sequence length="318" mass="33915">MPVPILLVTGFLGAGKTTLVNRILQQADGRRIAAVVNDFGAINIDAELIAGAEDGVVSLANGCICCSLEGDLLRILANLLRRTPRPEAIVIETSGVADPEDIVRNLMDPVIWREAPLETVLCVADAASPEADLGDPLLLSQLRAADLVALSKGDLVDEPALAARRSALSQINRRAALIEATGGDIPLDLVFPEVGTYRERTTRPKRPSIDRFESFSWTSEEPISLVGFQQAIGRLASRLVRAKGLLETIEKPDCRYLFQLAGGKATLAPFDRSDPAQAGTRIVFIAGIDKIAQSEIDEAMSRTGPKSGQAARDGSAGL</sequence>
<evidence type="ECO:0000256" key="4">
    <source>
        <dbReference type="ARBA" id="ARBA00034320"/>
    </source>
</evidence>
<dbReference type="Pfam" id="PF07683">
    <property type="entry name" value="CobW_C"/>
    <property type="match status" value="1"/>
</dbReference>
<dbReference type="SUPFAM" id="SSF90002">
    <property type="entry name" value="Hypothetical protein YjiA, C-terminal domain"/>
    <property type="match status" value="1"/>
</dbReference>
<feature type="region of interest" description="Disordered" evidence="7">
    <location>
        <begin position="297"/>
        <end position="318"/>
    </location>
</feature>
<comment type="function">
    <text evidence="5">Zinc chaperone that directly transfers zinc cofactor to target proteins, thereby activating them. Zinc is transferred from the CXCC motif in the GTPase domain to the zinc binding site in target proteins in a process requiring GTP hydrolysis.</text>
</comment>
<dbReference type="Gene3D" id="3.40.50.300">
    <property type="entry name" value="P-loop containing nucleotide triphosphate hydrolases"/>
    <property type="match status" value="1"/>
</dbReference>
<dbReference type="PANTHER" id="PTHR13748:SF62">
    <property type="entry name" value="COBW DOMAIN-CONTAINING PROTEIN"/>
    <property type="match status" value="1"/>
</dbReference>
<evidence type="ECO:0000259" key="8">
    <source>
        <dbReference type="SMART" id="SM00833"/>
    </source>
</evidence>
<dbReference type="InterPro" id="IPR003495">
    <property type="entry name" value="CobW/HypB/UreG_nucleotide-bd"/>
</dbReference>
<evidence type="ECO:0000256" key="2">
    <source>
        <dbReference type="ARBA" id="ARBA00022801"/>
    </source>
</evidence>
<dbReference type="InterPro" id="IPR051316">
    <property type="entry name" value="Zinc-reg_GTPase_activator"/>
</dbReference>
<dbReference type="PANTHER" id="PTHR13748">
    <property type="entry name" value="COBW-RELATED"/>
    <property type="match status" value="1"/>
</dbReference>
<organism evidence="9">
    <name type="scientific">Bosea sp. NBC_00436</name>
    <dbReference type="NCBI Taxonomy" id="2969620"/>
    <lineage>
        <taxon>Bacteria</taxon>
        <taxon>Pseudomonadati</taxon>
        <taxon>Pseudomonadota</taxon>
        <taxon>Alphaproteobacteria</taxon>
        <taxon>Hyphomicrobiales</taxon>
        <taxon>Boseaceae</taxon>
        <taxon>Bosea</taxon>
    </lineage>
</organism>
<keyword evidence="3" id="KW-0143">Chaperone</keyword>
<keyword evidence="1" id="KW-0547">Nucleotide-binding</keyword>
<dbReference type="Gene3D" id="3.30.1220.10">
    <property type="entry name" value="CobW-like, C-terminal domain"/>
    <property type="match status" value="1"/>
</dbReference>
<dbReference type="InterPro" id="IPR011629">
    <property type="entry name" value="CobW-like_C"/>
</dbReference>
<keyword evidence="2" id="KW-0378">Hydrolase</keyword>
<dbReference type="GO" id="GO:0016787">
    <property type="term" value="F:hydrolase activity"/>
    <property type="evidence" value="ECO:0007669"/>
    <property type="project" value="UniProtKB-KW"/>
</dbReference>
<dbReference type="SUPFAM" id="SSF52540">
    <property type="entry name" value="P-loop containing nucleoside triphosphate hydrolases"/>
    <property type="match status" value="1"/>
</dbReference>
<name>A0A9E8A4G0_9HYPH</name>
<evidence type="ECO:0000256" key="1">
    <source>
        <dbReference type="ARBA" id="ARBA00022741"/>
    </source>
</evidence>
<comment type="catalytic activity">
    <reaction evidence="6">
        <text>GTP + H2O = GDP + phosphate + H(+)</text>
        <dbReference type="Rhea" id="RHEA:19669"/>
        <dbReference type="ChEBI" id="CHEBI:15377"/>
        <dbReference type="ChEBI" id="CHEBI:15378"/>
        <dbReference type="ChEBI" id="CHEBI:37565"/>
        <dbReference type="ChEBI" id="CHEBI:43474"/>
        <dbReference type="ChEBI" id="CHEBI:58189"/>
    </reaction>
    <physiologicalReaction direction="left-to-right" evidence="6">
        <dbReference type="Rhea" id="RHEA:19670"/>
    </physiologicalReaction>
</comment>
<dbReference type="GO" id="GO:0005737">
    <property type="term" value="C:cytoplasm"/>
    <property type="evidence" value="ECO:0007669"/>
    <property type="project" value="TreeGrafter"/>
</dbReference>
<dbReference type="GO" id="GO:0000166">
    <property type="term" value="F:nucleotide binding"/>
    <property type="evidence" value="ECO:0007669"/>
    <property type="project" value="UniProtKB-KW"/>
</dbReference>
<evidence type="ECO:0000313" key="9">
    <source>
        <dbReference type="EMBL" id="UZF87485.1"/>
    </source>
</evidence>
<comment type="similarity">
    <text evidence="4">Belongs to the SIMIBI class G3E GTPase family. ZNG1 subfamily.</text>
</comment>
<evidence type="ECO:0000256" key="7">
    <source>
        <dbReference type="SAM" id="MobiDB-lite"/>
    </source>
</evidence>
<protein>
    <submittedName>
        <fullName evidence="9">GTP-binding protein</fullName>
    </submittedName>
</protein>
<feature type="domain" description="CobW C-terminal" evidence="8">
    <location>
        <begin position="212"/>
        <end position="304"/>
    </location>
</feature>